<reference evidence="3" key="1">
    <citation type="submission" date="2017-01" db="EMBL/GenBank/DDBJ databases">
        <authorList>
            <person name="Varghese N."/>
            <person name="Submissions S."/>
        </authorList>
    </citation>
    <scope>NUCLEOTIDE SEQUENCE [LARGE SCALE GENOMIC DNA]</scope>
    <source>
        <strain evidence="3">DSM 46698</strain>
    </source>
</reference>
<dbReference type="Pfam" id="PF11589">
    <property type="entry name" value="DUF3244"/>
    <property type="match status" value="1"/>
</dbReference>
<dbReference type="STRING" id="529505.SAMN05421761_12410"/>
<dbReference type="Gene3D" id="2.60.40.3080">
    <property type="match status" value="1"/>
</dbReference>
<sequence length="197" mass="21768">MKTLFTIALALSLVTSGFANEGTMNVKAASHVKVSEKSIVVSLDESLGKVRLAIEDEKGKRLHSQTLFLKSSTRVPFDLSNLPAGNYTVEIASLEKKNTVGKAVYKVVTKEADQPIALPLMASGKVLASNKVKLTVFGLEEPGIDVKIKNQFGRTLFQERINENEGFQKVYHLKDINPKSIVMEVTDIKGRQKNLYF</sequence>
<dbReference type="InterPro" id="IPR021638">
    <property type="entry name" value="DUF3244"/>
</dbReference>
<evidence type="ECO:0008006" key="4">
    <source>
        <dbReference type="Google" id="ProtNLM"/>
    </source>
</evidence>
<protein>
    <recommendedName>
        <fullName evidence="4">Por secretion system C-terminal sorting domain-containing protein</fullName>
    </recommendedName>
</protein>
<dbReference type="Proteomes" id="UP000186026">
    <property type="component" value="Unassembled WGS sequence"/>
</dbReference>
<gene>
    <name evidence="2" type="ORF">SAMN05421761_12410</name>
</gene>
<evidence type="ECO:0000256" key="1">
    <source>
        <dbReference type="SAM" id="SignalP"/>
    </source>
</evidence>
<proteinExistence type="predicted"/>
<feature type="chain" id="PRO_5013224375" description="Por secretion system C-terminal sorting domain-containing protein" evidence="1">
    <location>
        <begin position="22"/>
        <end position="197"/>
    </location>
</feature>
<organism evidence="2 3">
    <name type="scientific">Belliella pelovolcani</name>
    <dbReference type="NCBI Taxonomy" id="529505"/>
    <lineage>
        <taxon>Bacteria</taxon>
        <taxon>Pseudomonadati</taxon>
        <taxon>Bacteroidota</taxon>
        <taxon>Cytophagia</taxon>
        <taxon>Cytophagales</taxon>
        <taxon>Cyclobacteriaceae</taxon>
        <taxon>Belliella</taxon>
    </lineage>
</organism>
<keyword evidence="1" id="KW-0732">Signal</keyword>
<dbReference type="EMBL" id="FTOP01000024">
    <property type="protein sequence ID" value="SIT16290.1"/>
    <property type="molecule type" value="Genomic_DNA"/>
</dbReference>
<keyword evidence="3" id="KW-1185">Reference proteome</keyword>
<name>A0A1N7Q0B3_9BACT</name>
<feature type="signal peptide" evidence="1">
    <location>
        <begin position="1"/>
        <end position="21"/>
    </location>
</feature>
<evidence type="ECO:0000313" key="2">
    <source>
        <dbReference type="EMBL" id="SIT16290.1"/>
    </source>
</evidence>
<dbReference type="RefSeq" id="WP_076503052.1">
    <property type="nucleotide sequence ID" value="NZ_FTOP01000024.1"/>
</dbReference>
<dbReference type="AlphaFoldDB" id="A0A1N7Q0B3"/>
<evidence type="ECO:0000313" key="3">
    <source>
        <dbReference type="Proteomes" id="UP000186026"/>
    </source>
</evidence>
<accession>A0A1N7Q0B3</accession>